<accession>A0ABQ6I1Z0</accession>
<feature type="compositionally biased region" description="Polar residues" evidence="1">
    <location>
        <begin position="1014"/>
        <end position="1027"/>
    </location>
</feature>
<feature type="region of interest" description="Disordered" evidence="1">
    <location>
        <begin position="943"/>
        <end position="1062"/>
    </location>
</feature>
<keyword evidence="3" id="KW-1185">Reference proteome</keyword>
<organism evidence="2 3">
    <name type="scientific">Luteimicrobium album</name>
    <dbReference type="NCBI Taxonomy" id="1054550"/>
    <lineage>
        <taxon>Bacteria</taxon>
        <taxon>Bacillati</taxon>
        <taxon>Actinomycetota</taxon>
        <taxon>Actinomycetes</taxon>
        <taxon>Micrococcales</taxon>
        <taxon>Luteimicrobium</taxon>
    </lineage>
</organism>
<feature type="compositionally biased region" description="Pro residues" evidence="1">
    <location>
        <begin position="968"/>
        <end position="978"/>
    </location>
</feature>
<evidence type="ECO:0000313" key="3">
    <source>
        <dbReference type="Proteomes" id="UP001157091"/>
    </source>
</evidence>
<evidence type="ECO:0000256" key="1">
    <source>
        <dbReference type="SAM" id="MobiDB-lite"/>
    </source>
</evidence>
<gene>
    <name evidence="2" type="ORF">GCM10025864_25500</name>
</gene>
<evidence type="ECO:0000313" key="2">
    <source>
        <dbReference type="EMBL" id="GMA24791.1"/>
    </source>
</evidence>
<evidence type="ECO:0008006" key="4">
    <source>
        <dbReference type="Google" id="ProtNLM"/>
    </source>
</evidence>
<dbReference type="NCBIfam" id="NF033679">
    <property type="entry name" value="DNRLRE_dom"/>
    <property type="match status" value="1"/>
</dbReference>
<proteinExistence type="predicted"/>
<dbReference type="Gene3D" id="2.60.40.650">
    <property type="match status" value="1"/>
</dbReference>
<feature type="compositionally biased region" description="Pro residues" evidence="1">
    <location>
        <begin position="1031"/>
        <end position="1041"/>
    </location>
</feature>
<protein>
    <recommendedName>
        <fullName evidence="4">DNRLRE domain-containing protein</fullName>
    </recommendedName>
</protein>
<feature type="region of interest" description="Disordered" evidence="1">
    <location>
        <begin position="39"/>
        <end position="67"/>
    </location>
</feature>
<name>A0ABQ6I1Z0_9MICO</name>
<sequence>MGVFSAAFGMPGSWRKSALVAGAVAAVAVGVIEVPTGAARADTGSEVAKSAPTKVSASRDPQGDLTAPDAVSASINARLAGERVENLAARTEDTSTFAMPDGTWQTSTATGPVWVRKGGDGTQLADWAGVDATLGKNADGSFSPVAQAGDIKIAGATKASDGTSVVASFTDPDTKVASQLTYPGDLPAPTVDGPRATYADVQPGVDMVVDVTGTGVEQYFVVKDKPTDPAALVLSTTVAATGKTAQGLGVKAKETDPAKGGDVASLVTKAGDPVAAVGLPQVWDSRYDDTLANPVAKSFDTAAQPGVWTGTAQGQAQTEAAAKVKASDPAPTPAEAAAAAEAVSPLSVGVEATGASAQVDLTPGDDTSPDDPAEATSVADVLADPDTVFPVVVDPSVSLHVTTDTWVQSNSTDSKAGSTQLRVGTYDDGTDVARSFLQFSSSSFKGTQISSAKLTLWEYYSWSCSARGYKVGDTTTNSSTSTVWSNQPAWHTTYTTVTDAKGYSSSCAAGNSVATVTSMAQDWADSSSTTHTASLRASDESDSYGWKYFNSANADTGKPTLTVSYNSYPATAKSGSISPYVWYPANDTTGQLEVKSLTPTVKAVVSDPDGGNVKAQFYLTDSSDSNKVIWNWVSGSTVASGGTSSYTPTTNLPAGHTFVLQIRANDGSLSSKTVYKPWNSAGKFTLNTGAPAAPTVTATGLTANQTADPAPSSSTFTAVGSNTDVYELEYKTETDTSWNEVPVSSSTLWTTTPTATWTWAPLPTGKHTVQVRTVDKAGNVSTTPTSFTFTAAGAALTAPAPDQRSTDVFNLAANGPTASSGSVAATAYYRIAGGPAGAGDATVNGSTAGWTAITGSGATFAAGQAVSYSSRFSTSALSQVQANLRGTVQLQVQVCFAYSSPSLTRCSWSSGAAPSGKPTITRVPSAFGDDFPVADAGPGQVALWTGSTSSPRRTRTCPGTTGTCRSPAPTPPTQPRRPTPCSGLGGRRRSTVTTPVWPGGTCMTAPDRRATAPSPCSTTTGTHSSSAPREPLMPPTPPAPTPQLTRTPRHREPHSCSRPPPR</sequence>
<dbReference type="Proteomes" id="UP001157091">
    <property type="component" value="Unassembled WGS sequence"/>
</dbReference>
<feature type="compositionally biased region" description="Low complexity" evidence="1">
    <location>
        <begin position="945"/>
        <end position="967"/>
    </location>
</feature>
<comment type="caution">
    <text evidence="2">The sequence shown here is derived from an EMBL/GenBank/DDBJ whole genome shotgun (WGS) entry which is preliminary data.</text>
</comment>
<dbReference type="EMBL" id="BSUK01000001">
    <property type="protein sequence ID" value="GMA24791.1"/>
    <property type="molecule type" value="Genomic_DNA"/>
</dbReference>
<reference evidence="3" key="1">
    <citation type="journal article" date="2019" name="Int. J. Syst. Evol. Microbiol.">
        <title>The Global Catalogue of Microorganisms (GCM) 10K type strain sequencing project: providing services to taxonomists for standard genome sequencing and annotation.</title>
        <authorList>
            <consortium name="The Broad Institute Genomics Platform"/>
            <consortium name="The Broad Institute Genome Sequencing Center for Infectious Disease"/>
            <person name="Wu L."/>
            <person name="Ma J."/>
        </authorList>
    </citation>
    <scope>NUCLEOTIDE SEQUENCE [LARGE SCALE GENOMIC DNA]</scope>
    <source>
        <strain evidence="3">NBRC 106348</strain>
    </source>
</reference>